<dbReference type="SUPFAM" id="SSF49899">
    <property type="entry name" value="Concanavalin A-like lectins/glucanases"/>
    <property type="match status" value="1"/>
</dbReference>
<name>A0A9D1VQQ8_9BACT</name>
<accession>A0A9D1VQQ8</accession>
<dbReference type="Pfam" id="PF00722">
    <property type="entry name" value="Glyco_hydro_16"/>
    <property type="match status" value="1"/>
</dbReference>
<dbReference type="InterPro" id="IPR013320">
    <property type="entry name" value="ConA-like_dom_sf"/>
</dbReference>
<evidence type="ECO:0000313" key="4">
    <source>
        <dbReference type="Proteomes" id="UP000824246"/>
    </source>
</evidence>
<evidence type="ECO:0000256" key="1">
    <source>
        <dbReference type="ARBA" id="ARBA00006865"/>
    </source>
</evidence>
<comment type="caution">
    <text evidence="3">The sequence shown here is derived from an EMBL/GenBank/DDBJ whole genome shotgun (WGS) entry which is preliminary data.</text>
</comment>
<dbReference type="AlphaFoldDB" id="A0A9D1VQQ8"/>
<reference evidence="3" key="2">
    <citation type="submission" date="2021-04" db="EMBL/GenBank/DDBJ databases">
        <authorList>
            <person name="Gilroy R."/>
        </authorList>
    </citation>
    <scope>NUCLEOTIDE SEQUENCE</scope>
    <source>
        <strain evidence="3">ChiHjej12B11-16260</strain>
    </source>
</reference>
<sequence length="286" mass="32148">MCSAVAGDVYHLVWEDDFTGTTLNESQHWNIEVNGDGGGNRELQYYSRENVSVGLDPESGASCLILTARKCEMNGKNATSGRVNTRNKVCVAHGKIEARIKFPRTADGLWPAFWLLGNDYSSVGWPRCGEIDIVEMGHADGIKNSTQDRYFNGACHWGVSHTDVKHFVQNATAEYDLQDGDFHLFTIEWDEHSIKMYLDRDRNPEVAPYFVASIGDRSKPDSPGHFFHKPFFILFNLAVGGEFTGIEQIEDVTALAGGEAKMYIDYVRVYRRDGEAQPANEMTYQK</sequence>
<dbReference type="GO" id="GO:0005975">
    <property type="term" value="P:carbohydrate metabolic process"/>
    <property type="evidence" value="ECO:0007669"/>
    <property type="project" value="InterPro"/>
</dbReference>
<proteinExistence type="inferred from homology"/>
<reference evidence="3" key="1">
    <citation type="journal article" date="2021" name="PeerJ">
        <title>Extensive microbial diversity within the chicken gut microbiome revealed by metagenomics and culture.</title>
        <authorList>
            <person name="Gilroy R."/>
            <person name="Ravi A."/>
            <person name="Getino M."/>
            <person name="Pursley I."/>
            <person name="Horton D.L."/>
            <person name="Alikhan N.F."/>
            <person name="Baker D."/>
            <person name="Gharbi K."/>
            <person name="Hall N."/>
            <person name="Watson M."/>
            <person name="Adriaenssens E.M."/>
            <person name="Foster-Nyarko E."/>
            <person name="Jarju S."/>
            <person name="Secka A."/>
            <person name="Antonio M."/>
            <person name="Oren A."/>
            <person name="Chaudhuri R.R."/>
            <person name="La Ragione R."/>
            <person name="Hildebrand F."/>
            <person name="Pallen M.J."/>
        </authorList>
    </citation>
    <scope>NUCLEOTIDE SEQUENCE</scope>
    <source>
        <strain evidence="3">ChiHjej12B11-16260</strain>
    </source>
</reference>
<protein>
    <submittedName>
        <fullName evidence="3">Glycoside hydrolase family 16 protein</fullName>
    </submittedName>
</protein>
<organism evidence="3 4">
    <name type="scientific">Candidatus Barnesiella excrementipullorum</name>
    <dbReference type="NCBI Taxonomy" id="2838479"/>
    <lineage>
        <taxon>Bacteria</taxon>
        <taxon>Pseudomonadati</taxon>
        <taxon>Bacteroidota</taxon>
        <taxon>Bacteroidia</taxon>
        <taxon>Bacteroidales</taxon>
        <taxon>Barnesiellaceae</taxon>
        <taxon>Barnesiella</taxon>
    </lineage>
</organism>
<dbReference type="InterPro" id="IPR050546">
    <property type="entry name" value="Glycosyl_Hydrlase_16"/>
</dbReference>
<keyword evidence="3" id="KW-0378">Hydrolase</keyword>
<dbReference type="Gene3D" id="2.60.120.200">
    <property type="match status" value="1"/>
</dbReference>
<dbReference type="EMBL" id="DXFB01000063">
    <property type="protein sequence ID" value="HIX45063.1"/>
    <property type="molecule type" value="Genomic_DNA"/>
</dbReference>
<dbReference type="CDD" id="cd08023">
    <property type="entry name" value="GH16_laminarinase_like"/>
    <property type="match status" value="1"/>
</dbReference>
<dbReference type="InterPro" id="IPR000757">
    <property type="entry name" value="Beta-glucanase-like"/>
</dbReference>
<dbReference type="Proteomes" id="UP000824246">
    <property type="component" value="Unassembled WGS sequence"/>
</dbReference>
<evidence type="ECO:0000313" key="3">
    <source>
        <dbReference type="EMBL" id="HIX45063.1"/>
    </source>
</evidence>
<dbReference type="PANTHER" id="PTHR10963">
    <property type="entry name" value="GLYCOSYL HYDROLASE-RELATED"/>
    <property type="match status" value="1"/>
</dbReference>
<evidence type="ECO:0000259" key="2">
    <source>
        <dbReference type="PROSITE" id="PS51762"/>
    </source>
</evidence>
<comment type="similarity">
    <text evidence="1">Belongs to the glycosyl hydrolase 16 family.</text>
</comment>
<dbReference type="GO" id="GO:0004553">
    <property type="term" value="F:hydrolase activity, hydrolyzing O-glycosyl compounds"/>
    <property type="evidence" value="ECO:0007669"/>
    <property type="project" value="InterPro"/>
</dbReference>
<dbReference type="PANTHER" id="PTHR10963:SF55">
    <property type="entry name" value="GLYCOSIDE HYDROLASE FAMILY 16 PROTEIN"/>
    <property type="match status" value="1"/>
</dbReference>
<dbReference type="PROSITE" id="PS51762">
    <property type="entry name" value="GH16_2"/>
    <property type="match status" value="1"/>
</dbReference>
<gene>
    <name evidence="3" type="ORF">H9982_02455</name>
</gene>
<feature type="domain" description="GH16" evidence="2">
    <location>
        <begin position="16"/>
        <end position="275"/>
    </location>
</feature>